<gene>
    <name evidence="1" type="ORF">G8O30_15010</name>
</gene>
<dbReference type="KEGG" id="mcui:G8O30_15010"/>
<dbReference type="AlphaFoldDB" id="A0A7S8CDZ6"/>
<reference evidence="1 2" key="1">
    <citation type="submission" date="2019-07" db="EMBL/GenBank/DDBJ databases">
        <title>Genome sequence of 2 isolates from Red Sea Mangroves.</title>
        <authorList>
            <person name="Sefrji F."/>
            <person name="Michoud G."/>
            <person name="Merlino G."/>
            <person name="Daffonchio D."/>
        </authorList>
    </citation>
    <scope>NUCLEOTIDE SEQUENCE [LARGE SCALE GENOMIC DNA]</scope>
    <source>
        <strain evidence="1 2">R1DC41</strain>
    </source>
</reference>
<evidence type="ECO:0000313" key="1">
    <source>
        <dbReference type="EMBL" id="QPC48146.1"/>
    </source>
</evidence>
<sequence length="329" mass="37607">MTHQAKLTSSEIGTLWMTYQQKTMFLRIMEFFLEHAEREEEKQLLQYVYDVISPFPDRIAQFFTDEDGKAPIGFTSEDVSVGTPKLYDNGYDIMFIRVMKQISMGMHTLHLSMSYREDVCSLYRELTSITQEIYSKCTAYLIDNGQIARAPYVPMPKANYFVDDKKYLKGQSLLGDKRMLNTVELAHIYQGVESNTVGFIMIKSFHQVAKTDDIKKYFAEGMDLARDIIVKFTKEIEDSQLPAPTASGGNITNSVISPFSEKLMMYCTSLFSSFSLGKNAIGTAFSFRNDLPVEVTLIAKDIFDYAHSGARIMIKHGWLEEPPRIKDLH</sequence>
<name>A0A7S8CDZ6_9BACI</name>
<dbReference type="Proteomes" id="UP000593626">
    <property type="component" value="Chromosome"/>
</dbReference>
<dbReference type="EMBL" id="CP049742">
    <property type="protein sequence ID" value="QPC48146.1"/>
    <property type="molecule type" value="Genomic_DNA"/>
</dbReference>
<dbReference type="Pfam" id="PF11553">
    <property type="entry name" value="DUF3231"/>
    <property type="match status" value="2"/>
</dbReference>
<evidence type="ECO:0000313" key="2">
    <source>
        <dbReference type="Proteomes" id="UP000593626"/>
    </source>
</evidence>
<dbReference type="InterPro" id="IPR021617">
    <property type="entry name" value="DUF3231"/>
</dbReference>
<protein>
    <submittedName>
        <fullName evidence="1">DUF3231 family protein</fullName>
    </submittedName>
</protein>
<keyword evidence="2" id="KW-1185">Reference proteome</keyword>
<dbReference type="RefSeq" id="WP_239672829.1">
    <property type="nucleotide sequence ID" value="NZ_CP049742.1"/>
</dbReference>
<dbReference type="Gene3D" id="1.20.1260.10">
    <property type="match status" value="2"/>
</dbReference>
<accession>A0A7S8CDZ6</accession>
<proteinExistence type="predicted"/>
<organism evidence="1 2">
    <name type="scientific">Mangrovibacillus cuniculi</name>
    <dbReference type="NCBI Taxonomy" id="2593652"/>
    <lineage>
        <taxon>Bacteria</taxon>
        <taxon>Bacillati</taxon>
        <taxon>Bacillota</taxon>
        <taxon>Bacilli</taxon>
        <taxon>Bacillales</taxon>
        <taxon>Bacillaceae</taxon>
        <taxon>Mangrovibacillus</taxon>
    </lineage>
</organism>
<dbReference type="InterPro" id="IPR012347">
    <property type="entry name" value="Ferritin-like"/>
</dbReference>